<comment type="caution">
    <text evidence="3">The sequence shown here is derived from an EMBL/GenBank/DDBJ whole genome shotgun (WGS) entry which is preliminary data.</text>
</comment>
<feature type="domain" description="DUF6533" evidence="2">
    <location>
        <begin position="31"/>
        <end position="72"/>
    </location>
</feature>
<name>A0A286U8I8_9AGAM</name>
<dbReference type="Pfam" id="PF20151">
    <property type="entry name" value="DUF6533"/>
    <property type="match status" value="1"/>
</dbReference>
<feature type="transmembrane region" description="Helical" evidence="1">
    <location>
        <begin position="270"/>
        <end position="291"/>
    </location>
</feature>
<evidence type="ECO:0000256" key="1">
    <source>
        <dbReference type="SAM" id="Phobius"/>
    </source>
</evidence>
<feature type="transmembrane region" description="Helical" evidence="1">
    <location>
        <begin position="20"/>
        <end position="43"/>
    </location>
</feature>
<keyword evidence="4" id="KW-1185">Reference proteome</keyword>
<dbReference type="Proteomes" id="UP000217199">
    <property type="component" value="Unassembled WGS sequence"/>
</dbReference>
<sequence>MSPTIDSRDIPNDLKVAEALILQDIISTSLLASSTTIFFYYCLIHLDKEVEYIWSRQWNVGKVMYLLTRYSGALFLGSVTLYTAGFGWSAQTILNNSHFGLYVSRGTQIFKFIISILFIILGPVIMILTEIILQMRVYAIYGRKKWIIVLSVIMNLASAAVCALQFFGFSYILSDMACKNDKFACSSSLTLSPSFQQIDDIGLASASLNLSPSPMATLVWVIFSIIELTLFALVARKANYLWCYREKKHSKSRAKTPDIMAVIARDSTSYFAIVFSVAVVGLIASVIAETINLTALLNAPTSGFVYLYRLLNAYEAIAIAITTILAPRMLINIRLEVYHQQETGSSASMAQGASTFCAIPENSVSYPYRSEGESTSFA</sequence>
<accession>A0A286U8I8</accession>
<dbReference type="EMBL" id="NBII01000009">
    <property type="protein sequence ID" value="PAV15913.1"/>
    <property type="molecule type" value="Genomic_DNA"/>
</dbReference>
<proteinExistence type="predicted"/>
<dbReference type="InterPro" id="IPR045340">
    <property type="entry name" value="DUF6533"/>
</dbReference>
<gene>
    <name evidence="3" type="ORF">PNOK_0877100</name>
</gene>
<evidence type="ECO:0000313" key="3">
    <source>
        <dbReference type="EMBL" id="PAV15913.1"/>
    </source>
</evidence>
<keyword evidence="1" id="KW-1133">Transmembrane helix</keyword>
<keyword evidence="1" id="KW-0812">Transmembrane</keyword>
<dbReference type="AlphaFoldDB" id="A0A286U8I8"/>
<dbReference type="InParanoid" id="A0A286U8I8"/>
<feature type="transmembrane region" description="Helical" evidence="1">
    <location>
        <begin position="215"/>
        <end position="235"/>
    </location>
</feature>
<organism evidence="3 4">
    <name type="scientific">Pyrrhoderma noxium</name>
    <dbReference type="NCBI Taxonomy" id="2282107"/>
    <lineage>
        <taxon>Eukaryota</taxon>
        <taxon>Fungi</taxon>
        <taxon>Dikarya</taxon>
        <taxon>Basidiomycota</taxon>
        <taxon>Agaricomycotina</taxon>
        <taxon>Agaricomycetes</taxon>
        <taxon>Hymenochaetales</taxon>
        <taxon>Hymenochaetaceae</taxon>
        <taxon>Pyrrhoderma</taxon>
    </lineage>
</organism>
<evidence type="ECO:0000313" key="4">
    <source>
        <dbReference type="Proteomes" id="UP000217199"/>
    </source>
</evidence>
<feature type="transmembrane region" description="Helical" evidence="1">
    <location>
        <begin position="145"/>
        <end position="167"/>
    </location>
</feature>
<keyword evidence="1" id="KW-0472">Membrane</keyword>
<evidence type="ECO:0000259" key="2">
    <source>
        <dbReference type="Pfam" id="PF20151"/>
    </source>
</evidence>
<feature type="transmembrane region" description="Helical" evidence="1">
    <location>
        <begin position="109"/>
        <end position="133"/>
    </location>
</feature>
<feature type="transmembrane region" description="Helical" evidence="1">
    <location>
        <begin position="64"/>
        <end position="89"/>
    </location>
</feature>
<reference evidence="3 4" key="1">
    <citation type="journal article" date="2017" name="Mol. Ecol.">
        <title>Comparative and population genomic landscape of Phellinus noxius: A hypervariable fungus causing root rot in trees.</title>
        <authorList>
            <person name="Chung C.L."/>
            <person name="Lee T.J."/>
            <person name="Akiba M."/>
            <person name="Lee H.H."/>
            <person name="Kuo T.H."/>
            <person name="Liu D."/>
            <person name="Ke H.M."/>
            <person name="Yokoi T."/>
            <person name="Roa M.B."/>
            <person name="Lu M.J."/>
            <person name="Chang Y.Y."/>
            <person name="Ann P.J."/>
            <person name="Tsai J.N."/>
            <person name="Chen C.Y."/>
            <person name="Tzean S.S."/>
            <person name="Ota Y."/>
            <person name="Hattori T."/>
            <person name="Sahashi N."/>
            <person name="Liou R.F."/>
            <person name="Kikuchi T."/>
            <person name="Tsai I.J."/>
        </authorList>
    </citation>
    <scope>NUCLEOTIDE SEQUENCE [LARGE SCALE GENOMIC DNA]</scope>
    <source>
        <strain evidence="3 4">FFPRI411160</strain>
    </source>
</reference>
<feature type="transmembrane region" description="Helical" evidence="1">
    <location>
        <begin position="311"/>
        <end position="331"/>
    </location>
</feature>
<dbReference type="OrthoDB" id="2638860at2759"/>
<protein>
    <recommendedName>
        <fullName evidence="2">DUF6533 domain-containing protein</fullName>
    </recommendedName>
</protein>